<keyword evidence="3" id="KW-1185">Reference proteome</keyword>
<protein>
    <submittedName>
        <fullName evidence="2">Uncharacterized protein</fullName>
    </submittedName>
</protein>
<reference evidence="2 3" key="1">
    <citation type="submission" date="2019-06" db="EMBL/GenBank/DDBJ databases">
        <title>Sequencing the genomes of 1000 actinobacteria strains.</title>
        <authorList>
            <person name="Klenk H.-P."/>
        </authorList>
    </citation>
    <scope>NUCLEOTIDE SEQUENCE [LARGE SCALE GENOMIC DNA]</scope>
    <source>
        <strain evidence="2 3">DSM 45301</strain>
    </source>
</reference>
<dbReference type="AlphaFoldDB" id="A0A543E0M4"/>
<feature type="region of interest" description="Disordered" evidence="1">
    <location>
        <begin position="1"/>
        <end position="48"/>
    </location>
</feature>
<feature type="compositionally biased region" description="Pro residues" evidence="1">
    <location>
        <begin position="22"/>
        <end position="42"/>
    </location>
</feature>
<dbReference type="EMBL" id="VFPA01000001">
    <property type="protein sequence ID" value="TQM15135.1"/>
    <property type="molecule type" value="Genomic_DNA"/>
</dbReference>
<accession>A0A543E0M4</accession>
<gene>
    <name evidence="2" type="ORF">FB558_1917</name>
</gene>
<dbReference type="InterPro" id="IPR045596">
    <property type="entry name" value="DUF6459"/>
</dbReference>
<evidence type="ECO:0000256" key="1">
    <source>
        <dbReference type="SAM" id="MobiDB-lite"/>
    </source>
</evidence>
<evidence type="ECO:0000313" key="2">
    <source>
        <dbReference type="EMBL" id="TQM15135.1"/>
    </source>
</evidence>
<organism evidence="2 3">
    <name type="scientific">Pseudonocardia kunmingensis</name>
    <dbReference type="NCBI Taxonomy" id="630975"/>
    <lineage>
        <taxon>Bacteria</taxon>
        <taxon>Bacillati</taxon>
        <taxon>Actinomycetota</taxon>
        <taxon>Actinomycetes</taxon>
        <taxon>Pseudonocardiales</taxon>
        <taxon>Pseudonocardiaceae</taxon>
        <taxon>Pseudonocardia</taxon>
    </lineage>
</organism>
<comment type="caution">
    <text evidence="2">The sequence shown here is derived from an EMBL/GenBank/DDBJ whole genome shotgun (WGS) entry which is preliminary data.</text>
</comment>
<sequence length="154" mass="16825">MPAAPAPTRARLRPVRYEPATGRPPPGPAPAPSGPPRPPPPGSAARRHPGREFVDAHLAATRILRLALEVLDGRRPPAQLRTHFADAPLRYWRAAAGRRTARAPARCGRLRLCLPRSGVAEVAVTCVVDGRHRALAARFERHDGRWWCTAVRMG</sequence>
<evidence type="ECO:0000313" key="3">
    <source>
        <dbReference type="Proteomes" id="UP000315677"/>
    </source>
</evidence>
<dbReference type="Pfam" id="PF20060">
    <property type="entry name" value="DUF6459"/>
    <property type="match status" value="1"/>
</dbReference>
<proteinExistence type="predicted"/>
<dbReference type="Proteomes" id="UP000315677">
    <property type="component" value="Unassembled WGS sequence"/>
</dbReference>
<name>A0A543E0M4_9PSEU</name>